<dbReference type="PANTHER" id="PTHR43432:SF3">
    <property type="entry name" value="SLR0285 PROTEIN"/>
    <property type="match status" value="1"/>
</dbReference>
<dbReference type="SUPFAM" id="SSF102114">
    <property type="entry name" value="Radical SAM enzymes"/>
    <property type="match status" value="1"/>
</dbReference>
<feature type="region of interest" description="Disordered" evidence="4">
    <location>
        <begin position="1"/>
        <end position="24"/>
    </location>
</feature>
<dbReference type="AlphaFoldDB" id="A0A1Y5SS09"/>
<dbReference type="GO" id="GO:0046872">
    <property type="term" value="F:metal ion binding"/>
    <property type="evidence" value="ECO:0007669"/>
    <property type="project" value="UniProtKB-KW"/>
</dbReference>
<dbReference type="OrthoDB" id="9785699at2"/>
<dbReference type="NCBIfam" id="NF033668">
    <property type="entry name" value="rSAM_PA0069"/>
    <property type="match status" value="1"/>
</dbReference>
<dbReference type="Pfam" id="PF04055">
    <property type="entry name" value="Radical_SAM"/>
    <property type="match status" value="1"/>
</dbReference>
<dbReference type="GO" id="GO:0003824">
    <property type="term" value="F:catalytic activity"/>
    <property type="evidence" value="ECO:0007669"/>
    <property type="project" value="InterPro"/>
</dbReference>
<name>A0A1Y5SS09_9RHOB</name>
<dbReference type="PROSITE" id="PS51918">
    <property type="entry name" value="RADICAL_SAM"/>
    <property type="match status" value="1"/>
</dbReference>
<keyword evidence="2" id="KW-0408">Iron</keyword>
<evidence type="ECO:0000256" key="4">
    <source>
        <dbReference type="SAM" id="MobiDB-lite"/>
    </source>
</evidence>
<dbReference type="GO" id="GO:0051536">
    <property type="term" value="F:iron-sulfur cluster binding"/>
    <property type="evidence" value="ECO:0007669"/>
    <property type="project" value="UniProtKB-KW"/>
</dbReference>
<protein>
    <submittedName>
        <fullName evidence="6">Radical SAM superfamily protein</fullName>
    </submittedName>
</protein>
<dbReference type="SFLD" id="SFLDG01084">
    <property type="entry name" value="Uncharacterised_Radical_SAM_Su"/>
    <property type="match status" value="1"/>
</dbReference>
<dbReference type="InterPro" id="IPR058240">
    <property type="entry name" value="rSAM_sf"/>
</dbReference>
<evidence type="ECO:0000259" key="5">
    <source>
        <dbReference type="PROSITE" id="PS51918"/>
    </source>
</evidence>
<organism evidence="6 7">
    <name type="scientific">Aquimixticola soesokkakensis</name>
    <dbReference type="NCBI Taxonomy" id="1519096"/>
    <lineage>
        <taxon>Bacteria</taxon>
        <taxon>Pseudomonadati</taxon>
        <taxon>Pseudomonadota</taxon>
        <taxon>Alphaproteobacteria</taxon>
        <taxon>Rhodobacterales</taxon>
        <taxon>Paracoccaceae</taxon>
        <taxon>Aquimixticola</taxon>
    </lineage>
</organism>
<dbReference type="Gene3D" id="3.80.30.30">
    <property type="match status" value="1"/>
</dbReference>
<dbReference type="Proteomes" id="UP000193862">
    <property type="component" value="Unassembled WGS sequence"/>
</dbReference>
<dbReference type="RefSeq" id="WP_085836605.1">
    <property type="nucleotide sequence ID" value="NZ_FWFS01000006.1"/>
</dbReference>
<sequence length="362" mass="40347">MEHAESSLPLGLEMRARGASTNETPRFEQLTRSFASDGWDIPYEGGVVRTTLAREEPRRVITRNSSPDIPFDRSINPYRGCEHGCTYCFARPTHAWLGLSAGLDFETRLVAKTNVAAQLERELRHPNYAVAPIAIGTNTDPYQPVEAREKTMRAIVQVLSDYNHPLMITTKGTLIERDLDLLAPMARRGLLNVGISLTTLGTTLSRQLEPRAPTPARRLKTIRMLADAGIPVRVMVAPVIPGLSDHELEAILGAARGAGARAASWIMLRLPLEVSQLFQDWLATHVPERKEKVMRRIREMHGGKDYAANWGKRMRGEGEFAELIGKRFEIATTRLGFEDSLPKLTSALFACPERKGDQLSLF</sequence>
<dbReference type="SFLD" id="SFLDS00029">
    <property type="entry name" value="Radical_SAM"/>
    <property type="match status" value="1"/>
</dbReference>
<keyword evidence="3" id="KW-0411">Iron-sulfur</keyword>
<proteinExistence type="predicted"/>
<dbReference type="PANTHER" id="PTHR43432">
    <property type="entry name" value="SLR0285 PROTEIN"/>
    <property type="match status" value="1"/>
</dbReference>
<dbReference type="EMBL" id="FWFS01000006">
    <property type="protein sequence ID" value="SLN46430.1"/>
    <property type="molecule type" value="Genomic_DNA"/>
</dbReference>
<dbReference type="InterPro" id="IPR006638">
    <property type="entry name" value="Elp3/MiaA/NifB-like_rSAM"/>
</dbReference>
<dbReference type="InterPro" id="IPR040086">
    <property type="entry name" value="MJ0683-like"/>
</dbReference>
<evidence type="ECO:0000313" key="6">
    <source>
        <dbReference type="EMBL" id="SLN46430.1"/>
    </source>
</evidence>
<dbReference type="SMART" id="SM00729">
    <property type="entry name" value="Elp3"/>
    <property type="match status" value="1"/>
</dbReference>
<accession>A0A1Y5SS09</accession>
<dbReference type="InterPro" id="IPR007197">
    <property type="entry name" value="rSAM"/>
</dbReference>
<evidence type="ECO:0000256" key="2">
    <source>
        <dbReference type="ARBA" id="ARBA00023004"/>
    </source>
</evidence>
<feature type="domain" description="Radical SAM core" evidence="5">
    <location>
        <begin position="67"/>
        <end position="304"/>
    </location>
</feature>
<reference evidence="6 7" key="1">
    <citation type="submission" date="2017-03" db="EMBL/GenBank/DDBJ databases">
        <authorList>
            <person name="Afonso C.L."/>
            <person name="Miller P.J."/>
            <person name="Scott M.A."/>
            <person name="Spackman E."/>
            <person name="Goraichik I."/>
            <person name="Dimitrov K.M."/>
            <person name="Suarez D.L."/>
            <person name="Swayne D.E."/>
        </authorList>
    </citation>
    <scope>NUCLEOTIDE SEQUENCE [LARGE SCALE GENOMIC DNA]</scope>
    <source>
        <strain evidence="6 7">CECT 8620</strain>
    </source>
</reference>
<dbReference type="CDD" id="cd01335">
    <property type="entry name" value="Radical_SAM"/>
    <property type="match status" value="1"/>
</dbReference>
<evidence type="ECO:0000313" key="7">
    <source>
        <dbReference type="Proteomes" id="UP000193862"/>
    </source>
</evidence>
<evidence type="ECO:0000256" key="3">
    <source>
        <dbReference type="ARBA" id="ARBA00023014"/>
    </source>
</evidence>
<keyword evidence="7" id="KW-1185">Reference proteome</keyword>
<evidence type="ECO:0000256" key="1">
    <source>
        <dbReference type="ARBA" id="ARBA00022723"/>
    </source>
</evidence>
<gene>
    <name evidence="6" type="ORF">AQS8620_01920</name>
</gene>
<keyword evidence="1" id="KW-0479">Metal-binding</keyword>